<keyword evidence="4" id="KW-1185">Reference proteome</keyword>
<dbReference type="InterPro" id="IPR016047">
    <property type="entry name" value="M23ase_b-sheet_dom"/>
</dbReference>
<dbReference type="InterPro" id="IPR011055">
    <property type="entry name" value="Dup_hybrid_motif"/>
</dbReference>
<comment type="caution">
    <text evidence="3">The sequence shown here is derived from an EMBL/GenBank/DDBJ whole genome shotgun (WGS) entry which is preliminary data.</text>
</comment>
<feature type="domain" description="ARB-07466-like C-terminal" evidence="2">
    <location>
        <begin position="414"/>
        <end position="523"/>
    </location>
</feature>
<dbReference type="RefSeq" id="WP_158051241.1">
    <property type="nucleotide sequence ID" value="NZ_WBKB01000001.1"/>
</dbReference>
<dbReference type="AlphaFoldDB" id="A0A7J5BG17"/>
<evidence type="ECO:0000259" key="2">
    <source>
        <dbReference type="Pfam" id="PF26571"/>
    </source>
</evidence>
<protein>
    <submittedName>
        <fullName evidence="3">M23 family metallopeptidase</fullName>
    </submittedName>
</protein>
<dbReference type="Pfam" id="PF26571">
    <property type="entry name" value="VldE"/>
    <property type="match status" value="1"/>
</dbReference>
<dbReference type="CDD" id="cd12797">
    <property type="entry name" value="M23_peptidase"/>
    <property type="match status" value="1"/>
</dbReference>
<dbReference type="PANTHER" id="PTHR21666:SF270">
    <property type="entry name" value="MUREIN HYDROLASE ACTIVATOR ENVC"/>
    <property type="match status" value="1"/>
</dbReference>
<dbReference type="GO" id="GO:0004222">
    <property type="term" value="F:metalloendopeptidase activity"/>
    <property type="evidence" value="ECO:0007669"/>
    <property type="project" value="TreeGrafter"/>
</dbReference>
<organism evidence="3 4">
    <name type="scientific">Gulosibacter chungangensis</name>
    <dbReference type="NCBI Taxonomy" id="979746"/>
    <lineage>
        <taxon>Bacteria</taxon>
        <taxon>Bacillati</taxon>
        <taxon>Actinomycetota</taxon>
        <taxon>Actinomycetes</taxon>
        <taxon>Micrococcales</taxon>
        <taxon>Microbacteriaceae</taxon>
        <taxon>Gulosibacter</taxon>
    </lineage>
</organism>
<dbReference type="SUPFAM" id="SSF51261">
    <property type="entry name" value="Duplicated hybrid motif"/>
    <property type="match status" value="1"/>
</dbReference>
<dbReference type="Pfam" id="PF01551">
    <property type="entry name" value="Peptidase_M23"/>
    <property type="match status" value="1"/>
</dbReference>
<evidence type="ECO:0000259" key="1">
    <source>
        <dbReference type="Pfam" id="PF01551"/>
    </source>
</evidence>
<reference evidence="3 4" key="1">
    <citation type="submission" date="2019-09" db="EMBL/GenBank/DDBJ databases">
        <title>Phylogeny of genus Pseudoclavibacter and closely related genus.</title>
        <authorList>
            <person name="Li Y."/>
        </authorList>
    </citation>
    <scope>NUCLEOTIDE SEQUENCE [LARGE SCALE GENOMIC DNA]</scope>
    <source>
        <strain evidence="3 4">KCTC 13959</strain>
    </source>
</reference>
<accession>A0A7J5BG17</accession>
<gene>
    <name evidence="3" type="ORF">F8O05_03015</name>
</gene>
<evidence type="ECO:0000313" key="4">
    <source>
        <dbReference type="Proteomes" id="UP000433493"/>
    </source>
</evidence>
<dbReference type="InterPro" id="IPR050570">
    <property type="entry name" value="Cell_wall_metabolism_enzyme"/>
</dbReference>
<sequence>MVTKLLILGLAFVLFGPASILLAIGVLMNPAVANCAVPGGSVTVANVPDALTVTTADGTTFTLNKTQLTHAATIITIGGGIEGVGRPGVKIALMAALTESTLRMLANTSAYPESGSYPNDGNGGDHDSLGLFQMRPQSGWGTVAELMDPQYQAKAFFGGAGGPNFPSPRGLLDIPGWQQMDPGEAAQAVEVSAFPDRYQNYAPVADAILDALTTVARANGGGSAAPALAESSRVVFPLPEGTWVKTDDFGPRVHPITGEQTFHTGLDLGAPGGTPILAAADGRVTVAEFSGGYGGLIMIEHTIDGKTIATAYAHMWQSGILVQAGDRVTAGQHIGDVGSSGMSTGDHLHFEVRPGGTNAEAVDPAGWLNAHGAANLPEPTGDIGGGCTSGATNAGAPMPLDGDPNLMVGDATSDGQITARLAHLMVQTKTAFPDTAWGCYSPRPGTRSEHPLGRACDITFGNRIGTRPTPAQLEAGWRVTNWMKTNADLLGVEYLIWQGKIWSVARDSEGWRPYDGGGMHDPNDVTGGHYDHLHVTVKAGA</sequence>
<name>A0A7J5BG17_9MICO</name>
<feature type="domain" description="M23ase beta-sheet core" evidence="1">
    <location>
        <begin position="262"/>
        <end position="364"/>
    </location>
</feature>
<evidence type="ECO:0000313" key="3">
    <source>
        <dbReference type="EMBL" id="KAB1645233.1"/>
    </source>
</evidence>
<dbReference type="OrthoDB" id="5496837at2"/>
<proteinExistence type="predicted"/>
<dbReference type="InterPro" id="IPR058593">
    <property type="entry name" value="ARB_07466-like_C"/>
</dbReference>
<dbReference type="Gene3D" id="2.70.70.10">
    <property type="entry name" value="Glucose Permease (Domain IIA)"/>
    <property type="match status" value="1"/>
</dbReference>
<dbReference type="PANTHER" id="PTHR21666">
    <property type="entry name" value="PEPTIDASE-RELATED"/>
    <property type="match status" value="1"/>
</dbReference>
<dbReference type="EMBL" id="WBKB01000001">
    <property type="protein sequence ID" value="KAB1645233.1"/>
    <property type="molecule type" value="Genomic_DNA"/>
</dbReference>
<dbReference type="Proteomes" id="UP000433493">
    <property type="component" value="Unassembled WGS sequence"/>
</dbReference>